<dbReference type="EMBL" id="MPKA01000020">
    <property type="protein sequence ID" value="OLU47986.1"/>
    <property type="molecule type" value="Genomic_DNA"/>
</dbReference>
<dbReference type="InterPro" id="IPR006119">
    <property type="entry name" value="Resolv_N"/>
</dbReference>
<dbReference type="Gene3D" id="3.40.50.1390">
    <property type="entry name" value="Resolvase, N-terminal catalytic domain"/>
    <property type="match status" value="1"/>
</dbReference>
<dbReference type="InterPro" id="IPR048046">
    <property type="entry name" value="Transpos_IS607"/>
</dbReference>
<dbReference type="GO" id="GO:0000150">
    <property type="term" value="F:DNA strand exchange activity"/>
    <property type="evidence" value="ECO:0007669"/>
    <property type="project" value="InterPro"/>
</dbReference>
<dbReference type="PANTHER" id="PTHR30461:SF2">
    <property type="entry name" value="SERINE RECOMBINASE PINE-RELATED"/>
    <property type="match status" value="1"/>
</dbReference>
<dbReference type="InterPro" id="IPR050639">
    <property type="entry name" value="SSR_resolvase"/>
</dbReference>
<evidence type="ECO:0000313" key="8">
    <source>
        <dbReference type="Proteomes" id="UP000186705"/>
    </source>
</evidence>
<organism evidence="7 8">
    <name type="scientific">Dubosiella newyorkensis</name>
    <dbReference type="NCBI Taxonomy" id="1862672"/>
    <lineage>
        <taxon>Bacteria</taxon>
        <taxon>Bacillati</taxon>
        <taxon>Bacillota</taxon>
        <taxon>Erysipelotrichia</taxon>
        <taxon>Erysipelotrichales</taxon>
        <taxon>Erysipelotrichaceae</taxon>
        <taxon>Dubosiella</taxon>
    </lineage>
</organism>
<reference evidence="7 8" key="1">
    <citation type="submission" date="2016-11" db="EMBL/GenBank/DDBJ databases">
        <title>Description of two novel members of the family Erysipelotrichaceae: Ileibacterium lipovorans gen. nov., sp. nov. and Dubosiella newyorkensis, gen. nov., sp. nov.</title>
        <authorList>
            <person name="Cox L.M."/>
            <person name="Sohn J."/>
            <person name="Tyrrell K.L."/>
            <person name="Citron D.M."/>
            <person name="Lawson P.A."/>
            <person name="Patel N.B."/>
            <person name="Iizumi T."/>
            <person name="Perez-Perez G.I."/>
            <person name="Goldstein E.J."/>
            <person name="Blaser M.J."/>
        </authorList>
    </citation>
    <scope>NUCLEOTIDE SEQUENCE [LARGE SCALE GENOMIC DNA]</scope>
    <source>
        <strain evidence="7 8">NYU-BL-A4</strain>
    </source>
</reference>
<dbReference type="InterPro" id="IPR041718">
    <property type="entry name" value="IS607_transposase-like"/>
</dbReference>
<dbReference type="GO" id="GO:0015074">
    <property type="term" value="P:DNA integration"/>
    <property type="evidence" value="ECO:0007669"/>
    <property type="project" value="UniProtKB-KW"/>
</dbReference>
<evidence type="ECO:0000256" key="5">
    <source>
        <dbReference type="PROSITE-ProRule" id="PRU10137"/>
    </source>
</evidence>
<evidence type="ECO:0000256" key="2">
    <source>
        <dbReference type="ARBA" id="ARBA00023125"/>
    </source>
</evidence>
<dbReference type="CDD" id="cd03769">
    <property type="entry name" value="SR_IS607_transposase_like"/>
    <property type="match status" value="1"/>
</dbReference>
<keyword evidence="1" id="KW-0229">DNA integration</keyword>
<keyword evidence="2" id="KW-0238">DNA-binding</keyword>
<name>A0A1U7NQS1_9FIRM</name>
<dbReference type="SUPFAM" id="SSF46955">
    <property type="entry name" value="Putative DNA-binding domain"/>
    <property type="match status" value="1"/>
</dbReference>
<evidence type="ECO:0000313" key="7">
    <source>
        <dbReference type="EMBL" id="OLU47986.1"/>
    </source>
</evidence>
<dbReference type="RefSeq" id="WP_076340305.1">
    <property type="nucleotide sequence ID" value="NZ_CAQUOT010000047.1"/>
</dbReference>
<feature type="domain" description="Resolvase/invertase-type recombinase catalytic" evidence="6">
    <location>
        <begin position="54"/>
        <end position="199"/>
    </location>
</feature>
<dbReference type="Gene3D" id="1.10.1660.10">
    <property type="match status" value="1"/>
</dbReference>
<proteinExistence type="predicted"/>
<keyword evidence="8" id="KW-1185">Reference proteome</keyword>
<dbReference type="STRING" id="1862672.BO225_00265"/>
<dbReference type="PANTHER" id="PTHR30461">
    <property type="entry name" value="DNA-INVERTASE FROM LAMBDOID PROPHAGE"/>
    <property type="match status" value="1"/>
</dbReference>
<comment type="caution">
    <text evidence="7">The sequence shown here is derived from an EMBL/GenBank/DDBJ whole genome shotgun (WGS) entry which is preliminary data.</text>
</comment>
<accession>A0A1U7NQS1</accession>
<dbReference type="PROSITE" id="PS51736">
    <property type="entry name" value="RECOMBINASES_3"/>
    <property type="match status" value="1"/>
</dbReference>
<evidence type="ECO:0000256" key="3">
    <source>
        <dbReference type="ARBA" id="ARBA00023172"/>
    </source>
</evidence>
<evidence type="ECO:0000256" key="1">
    <source>
        <dbReference type="ARBA" id="ARBA00022908"/>
    </source>
</evidence>
<dbReference type="NCBIfam" id="NF033518">
    <property type="entry name" value="transpos_IS607"/>
    <property type="match status" value="1"/>
</dbReference>
<dbReference type="InterPro" id="IPR009061">
    <property type="entry name" value="DNA-bd_dom_put_sf"/>
</dbReference>
<dbReference type="Pfam" id="PF00239">
    <property type="entry name" value="Resolvase"/>
    <property type="match status" value="1"/>
</dbReference>
<evidence type="ECO:0000259" key="6">
    <source>
        <dbReference type="PROSITE" id="PS51736"/>
    </source>
</evidence>
<dbReference type="OrthoDB" id="5319803at2"/>
<dbReference type="InterPro" id="IPR006118">
    <property type="entry name" value="Recombinase_CS"/>
</dbReference>
<dbReference type="InterPro" id="IPR036162">
    <property type="entry name" value="Resolvase-like_N_sf"/>
</dbReference>
<gene>
    <name evidence="7" type="ORF">BO225_00265</name>
</gene>
<dbReference type="PROSITE" id="PS00397">
    <property type="entry name" value="RECOMBINASES_1"/>
    <property type="match status" value="1"/>
</dbReference>
<dbReference type="GeneID" id="78274389"/>
<protein>
    <submittedName>
        <fullName evidence="7">Resolvase</fullName>
    </submittedName>
</protein>
<feature type="active site" description="O-(5'-phospho-DNA)-serine intermediate" evidence="4 5">
    <location>
        <position position="62"/>
    </location>
</feature>
<sequence>MKANEVMKILQISRSTLLRWRKDGILKANKLPSGQYDWDEDSVYALINKGEKRGVYLYARVSTPKQKHDLENQMENLQNFAMKQGYPVAGAFRDIASGISFEKRKEFFELLDLVIAGKVSTVIITYKDRLSRVGFDLFKYLFAKYHVEIVVMSELTDKTTDQQEIFEEIVSLLHAFSMRMDSGRRKKIKEALADGREEGSECDGKKTEVQQES</sequence>
<dbReference type="Proteomes" id="UP000186705">
    <property type="component" value="Unassembled WGS sequence"/>
</dbReference>
<dbReference type="AlphaFoldDB" id="A0A1U7NQS1"/>
<evidence type="ECO:0000256" key="4">
    <source>
        <dbReference type="PIRSR" id="PIRSR606118-50"/>
    </source>
</evidence>
<dbReference type="SMART" id="SM00857">
    <property type="entry name" value="Resolvase"/>
    <property type="match status" value="1"/>
</dbReference>
<keyword evidence="3" id="KW-0233">DNA recombination</keyword>
<dbReference type="GO" id="GO:0003677">
    <property type="term" value="F:DNA binding"/>
    <property type="evidence" value="ECO:0007669"/>
    <property type="project" value="UniProtKB-KW"/>
</dbReference>
<dbReference type="SUPFAM" id="SSF53041">
    <property type="entry name" value="Resolvase-like"/>
    <property type="match status" value="1"/>
</dbReference>